<keyword evidence="2" id="KW-0732">Signal</keyword>
<sequence>MRALKSSPGRFPSSKLTTCLRLDTAVTMWFLILCLALSLAGTGAVPQIQSRIIGGWECEKHSQPWQAALYYFSKFQCGGVLVDPQWVLTAAHCINDNYQIWLGRHNLFEDEDTAQFALVSNVFPHPEFNLSLLKNHTNLPRKDYSHDLMLLRLEEPVQITEAVQVLELPTQEPQLDSTCYASGWGSTEPDKFTYPDDLQCVDLTLLPNEVCANAHPEKVTEFMLCAGDLEGGKDTCVGDSGGPLICEGMLQGITSWGHIPCGSPNKPAVYTKVISHVEWIKQTMADNP</sequence>
<evidence type="ECO:0000313" key="9">
    <source>
        <dbReference type="Proteomes" id="UP001652581"/>
    </source>
</evidence>
<dbReference type="GO" id="GO:0031638">
    <property type="term" value="P:zymogen activation"/>
    <property type="evidence" value="ECO:0007669"/>
    <property type="project" value="TreeGrafter"/>
</dbReference>
<dbReference type="PROSITE" id="PS00134">
    <property type="entry name" value="TRYPSIN_HIS"/>
    <property type="match status" value="1"/>
</dbReference>
<dbReference type="KEGG" id="vpc:102528270"/>
<evidence type="ECO:0000256" key="1">
    <source>
        <dbReference type="ARBA" id="ARBA00022670"/>
    </source>
</evidence>
<dbReference type="PROSITE" id="PS50240">
    <property type="entry name" value="TRYPSIN_DOM"/>
    <property type="match status" value="1"/>
</dbReference>
<evidence type="ECO:0000256" key="6">
    <source>
        <dbReference type="ARBA" id="ARBA00023157"/>
    </source>
</evidence>
<dbReference type="FunCoup" id="A0A6I9IBF2">
    <property type="interactions" value="8"/>
</dbReference>
<dbReference type="AlphaFoldDB" id="A0A6I9IBF2"/>
<dbReference type="PRINTS" id="PR00722">
    <property type="entry name" value="CHYMOTRYPSIN"/>
</dbReference>
<dbReference type="InterPro" id="IPR043504">
    <property type="entry name" value="Peptidase_S1_PA_chymotrypsin"/>
</dbReference>
<dbReference type="InterPro" id="IPR009003">
    <property type="entry name" value="Peptidase_S1_PA"/>
</dbReference>
<dbReference type="InterPro" id="IPR033116">
    <property type="entry name" value="TRYPSIN_SER"/>
</dbReference>
<reference evidence="10" key="1">
    <citation type="submission" date="2025-08" db="UniProtKB">
        <authorList>
            <consortium name="RefSeq"/>
        </authorList>
    </citation>
    <scope>IDENTIFICATION</scope>
</reference>
<evidence type="ECO:0000256" key="7">
    <source>
        <dbReference type="RuleBase" id="RU363034"/>
    </source>
</evidence>
<dbReference type="PANTHER" id="PTHR24271:SF47">
    <property type="entry name" value="KALLIKREIN-1"/>
    <property type="match status" value="1"/>
</dbReference>
<dbReference type="SUPFAM" id="SSF50494">
    <property type="entry name" value="Trypsin-like serine proteases"/>
    <property type="match status" value="1"/>
</dbReference>
<dbReference type="GO" id="GO:0003073">
    <property type="term" value="P:regulation of systemic arterial blood pressure"/>
    <property type="evidence" value="ECO:0007669"/>
    <property type="project" value="TreeGrafter"/>
</dbReference>
<dbReference type="RefSeq" id="XP_006208482.2">
    <property type="nucleotide sequence ID" value="XM_006208420.4"/>
</dbReference>
<evidence type="ECO:0000313" key="10">
    <source>
        <dbReference type="RefSeq" id="XP_006208482.2"/>
    </source>
</evidence>
<keyword evidence="1 7" id="KW-0645">Protease</keyword>
<gene>
    <name evidence="10" type="primary">KLK1</name>
</gene>
<evidence type="ECO:0000256" key="5">
    <source>
        <dbReference type="ARBA" id="ARBA00023145"/>
    </source>
</evidence>
<keyword evidence="5" id="KW-0865">Zymogen</keyword>
<organism evidence="9 10">
    <name type="scientific">Vicugna pacos</name>
    <name type="common">Alpaca</name>
    <name type="synonym">Lama pacos</name>
    <dbReference type="NCBI Taxonomy" id="30538"/>
    <lineage>
        <taxon>Eukaryota</taxon>
        <taxon>Metazoa</taxon>
        <taxon>Chordata</taxon>
        <taxon>Craniata</taxon>
        <taxon>Vertebrata</taxon>
        <taxon>Euteleostomi</taxon>
        <taxon>Mammalia</taxon>
        <taxon>Eutheria</taxon>
        <taxon>Laurasiatheria</taxon>
        <taxon>Artiodactyla</taxon>
        <taxon>Tylopoda</taxon>
        <taxon>Camelidae</taxon>
        <taxon>Vicugna</taxon>
    </lineage>
</organism>
<dbReference type="GeneID" id="102528270"/>
<dbReference type="GO" id="GO:0030141">
    <property type="term" value="C:secretory granule"/>
    <property type="evidence" value="ECO:0007669"/>
    <property type="project" value="TreeGrafter"/>
</dbReference>
<dbReference type="SMART" id="SM00020">
    <property type="entry name" value="Tryp_SPc"/>
    <property type="match status" value="1"/>
</dbReference>
<evidence type="ECO:0000256" key="2">
    <source>
        <dbReference type="ARBA" id="ARBA00022729"/>
    </source>
</evidence>
<name>A0A6I9IBF2_VICPA</name>
<dbReference type="CDD" id="cd00190">
    <property type="entry name" value="Tryp_SPc"/>
    <property type="match status" value="1"/>
</dbReference>
<dbReference type="InParanoid" id="A0A6I9IBF2"/>
<dbReference type="PROSITE" id="PS00135">
    <property type="entry name" value="TRYPSIN_SER"/>
    <property type="match status" value="1"/>
</dbReference>
<dbReference type="InterPro" id="IPR018114">
    <property type="entry name" value="TRYPSIN_HIS"/>
</dbReference>
<accession>A0A6I9IBF2</accession>
<keyword evidence="6" id="KW-1015">Disulfide bond</keyword>
<evidence type="ECO:0000256" key="3">
    <source>
        <dbReference type="ARBA" id="ARBA00022801"/>
    </source>
</evidence>
<dbReference type="Gene3D" id="2.40.10.10">
    <property type="entry name" value="Trypsin-like serine proteases"/>
    <property type="match status" value="2"/>
</dbReference>
<dbReference type="InterPro" id="IPR001314">
    <property type="entry name" value="Peptidase_S1A"/>
</dbReference>
<dbReference type="Pfam" id="PF00089">
    <property type="entry name" value="Trypsin"/>
    <property type="match status" value="1"/>
</dbReference>
<dbReference type="FunFam" id="2.40.10.10:FF:000021">
    <property type="entry name" value="Kallikrein 1"/>
    <property type="match status" value="1"/>
</dbReference>
<proteinExistence type="predicted"/>
<keyword evidence="3 7" id="KW-0378">Hydrolase</keyword>
<feature type="domain" description="Peptidase S1" evidence="8">
    <location>
        <begin position="52"/>
        <end position="285"/>
    </location>
</feature>
<dbReference type="InterPro" id="IPR001254">
    <property type="entry name" value="Trypsin_dom"/>
</dbReference>
<dbReference type="CTD" id="3816"/>
<protein>
    <submittedName>
        <fullName evidence="10">Kallikrein-1</fullName>
    </submittedName>
</protein>
<dbReference type="Proteomes" id="UP001652581">
    <property type="component" value="Chromosome 9"/>
</dbReference>
<evidence type="ECO:0000256" key="4">
    <source>
        <dbReference type="ARBA" id="ARBA00022825"/>
    </source>
</evidence>
<dbReference type="GO" id="GO:0004252">
    <property type="term" value="F:serine-type endopeptidase activity"/>
    <property type="evidence" value="ECO:0007669"/>
    <property type="project" value="InterPro"/>
</dbReference>
<keyword evidence="4 7" id="KW-0720">Serine protease</keyword>
<dbReference type="FunFam" id="2.40.10.10:FF:000042">
    <property type="entry name" value="Kallikrein 1-related peptidase C9"/>
    <property type="match status" value="1"/>
</dbReference>
<keyword evidence="9" id="KW-1185">Reference proteome</keyword>
<evidence type="ECO:0000259" key="8">
    <source>
        <dbReference type="PROSITE" id="PS50240"/>
    </source>
</evidence>
<dbReference type="PANTHER" id="PTHR24271">
    <property type="entry name" value="KALLIKREIN-RELATED"/>
    <property type="match status" value="1"/>
</dbReference>